<dbReference type="InterPro" id="IPR036188">
    <property type="entry name" value="FAD/NAD-bd_sf"/>
</dbReference>
<evidence type="ECO:0000313" key="10">
    <source>
        <dbReference type="Proteomes" id="UP000280417"/>
    </source>
</evidence>
<evidence type="ECO:0000256" key="5">
    <source>
        <dbReference type="ARBA" id="ARBA00023284"/>
    </source>
</evidence>
<dbReference type="InterPro" id="IPR008255">
    <property type="entry name" value="Pyr_nucl-diS_OxRdtase_2_AS"/>
</dbReference>
<sequence>MDKKKKIHHLIIVGAGPAGLSASIYARRAGIDVLVLEKYTPGGQILTSEKIENYPGFPHPVSTQQLISRILQQAQNFGMELKNEEVQKIQGGEEKTIYTDSGSIYKSFSVIIATGAQPASLGVPGEEEFKGRGVSYCATCDAPFFKDEVVAVVGGGNTAAEEAIYLTRFASKIYLLHRRDRLRADRILQERILKNKKIDTLWSCVLDKIYGKERVEGVLIRNLKTGKTKNLPCSGVFIYVGTKPNSEFIKGWIETDEKGFILTNEKLQTNIPGVFACGDVRANLMKQVIVACSEGAQASFMAGKYLEEKGLI</sequence>
<keyword evidence="3 6" id="KW-0560">Oxidoreductase</keyword>
<dbReference type="InterPro" id="IPR005982">
    <property type="entry name" value="Thioredox_Rdtase"/>
</dbReference>
<dbReference type="GO" id="GO:0005737">
    <property type="term" value="C:cytoplasm"/>
    <property type="evidence" value="ECO:0007669"/>
    <property type="project" value="InterPro"/>
</dbReference>
<evidence type="ECO:0000256" key="7">
    <source>
        <dbReference type="RuleBase" id="RU003881"/>
    </source>
</evidence>
<dbReference type="GO" id="GO:0004791">
    <property type="term" value="F:thioredoxin-disulfide reductase (NADPH) activity"/>
    <property type="evidence" value="ECO:0007669"/>
    <property type="project" value="UniProtKB-UniRule"/>
</dbReference>
<comment type="catalytic activity">
    <reaction evidence="6">
        <text>[thioredoxin]-dithiol + NADP(+) = [thioredoxin]-disulfide + NADPH + H(+)</text>
        <dbReference type="Rhea" id="RHEA:20345"/>
        <dbReference type="Rhea" id="RHEA-COMP:10698"/>
        <dbReference type="Rhea" id="RHEA-COMP:10700"/>
        <dbReference type="ChEBI" id="CHEBI:15378"/>
        <dbReference type="ChEBI" id="CHEBI:29950"/>
        <dbReference type="ChEBI" id="CHEBI:50058"/>
        <dbReference type="ChEBI" id="CHEBI:57783"/>
        <dbReference type="ChEBI" id="CHEBI:58349"/>
        <dbReference type="EC" id="1.8.1.9"/>
    </reaction>
</comment>
<dbReference type="PROSITE" id="PS00573">
    <property type="entry name" value="PYRIDINE_REDOX_2"/>
    <property type="match status" value="1"/>
</dbReference>
<proteinExistence type="inferred from homology"/>
<dbReference type="Proteomes" id="UP000280417">
    <property type="component" value="Unassembled WGS sequence"/>
</dbReference>
<dbReference type="PANTHER" id="PTHR48105">
    <property type="entry name" value="THIOREDOXIN REDUCTASE 1-RELATED-RELATED"/>
    <property type="match status" value="1"/>
</dbReference>
<dbReference type="NCBIfam" id="TIGR01292">
    <property type="entry name" value="TRX_reduct"/>
    <property type="match status" value="1"/>
</dbReference>
<gene>
    <name evidence="9" type="primary">trxB</name>
    <name evidence="9" type="ORF">DRJ04_05565</name>
</gene>
<evidence type="ECO:0000256" key="4">
    <source>
        <dbReference type="ARBA" id="ARBA00023157"/>
    </source>
</evidence>
<dbReference type="Pfam" id="PF07992">
    <property type="entry name" value="Pyr_redox_2"/>
    <property type="match status" value="1"/>
</dbReference>
<evidence type="ECO:0000313" key="9">
    <source>
        <dbReference type="EMBL" id="RLE12772.1"/>
    </source>
</evidence>
<dbReference type="PRINTS" id="PR00368">
    <property type="entry name" value="FADPNR"/>
</dbReference>
<comment type="cofactor">
    <cofactor evidence="7">
        <name>FAD</name>
        <dbReference type="ChEBI" id="CHEBI:57692"/>
    </cofactor>
    <text evidence="7">Binds 1 FAD per subunit.</text>
</comment>
<keyword evidence="5 6" id="KW-0676">Redox-active center</keyword>
<keyword evidence="2 6" id="KW-0274">FAD</keyword>
<accession>A0A662DF45</accession>
<dbReference type="PRINTS" id="PR00469">
    <property type="entry name" value="PNDRDTASEII"/>
</dbReference>
<feature type="domain" description="FAD/NAD(P)-binding" evidence="8">
    <location>
        <begin position="9"/>
        <end position="295"/>
    </location>
</feature>
<name>A0A662DF45_UNCAE</name>
<keyword evidence="1 6" id="KW-0285">Flavoprotein</keyword>
<comment type="similarity">
    <text evidence="6">Belongs to the class-II pyridine nucleotide-disulfide oxidoreductase family.</text>
</comment>
<dbReference type="GO" id="GO:0019430">
    <property type="term" value="P:removal of superoxide radicals"/>
    <property type="evidence" value="ECO:0007669"/>
    <property type="project" value="UniProtKB-UniRule"/>
</dbReference>
<evidence type="ECO:0000256" key="2">
    <source>
        <dbReference type="ARBA" id="ARBA00022827"/>
    </source>
</evidence>
<comment type="caution">
    <text evidence="9">The sequence shown here is derived from an EMBL/GenBank/DDBJ whole genome shotgun (WGS) entry which is preliminary data.</text>
</comment>
<reference evidence="9 10" key="1">
    <citation type="submission" date="2018-06" db="EMBL/GenBank/DDBJ databases">
        <title>Extensive metabolic versatility and redundancy in microbially diverse, dynamic hydrothermal sediments.</title>
        <authorList>
            <person name="Dombrowski N."/>
            <person name="Teske A."/>
            <person name="Baker B.J."/>
        </authorList>
    </citation>
    <scope>NUCLEOTIDE SEQUENCE [LARGE SCALE GENOMIC DNA]</scope>
    <source>
        <strain evidence="9">B3_G15</strain>
    </source>
</reference>
<comment type="subunit">
    <text evidence="6">Homodimer.</text>
</comment>
<dbReference type="InterPro" id="IPR050097">
    <property type="entry name" value="Ferredoxin-NADP_redctase_2"/>
</dbReference>
<keyword evidence="7" id="KW-0521">NADP</keyword>
<evidence type="ECO:0000256" key="6">
    <source>
        <dbReference type="RuleBase" id="RU003880"/>
    </source>
</evidence>
<organism evidence="9 10">
    <name type="scientific">Aerophobetes bacterium</name>
    <dbReference type="NCBI Taxonomy" id="2030807"/>
    <lineage>
        <taxon>Bacteria</taxon>
        <taxon>Candidatus Aerophobota</taxon>
    </lineage>
</organism>
<keyword evidence="4" id="KW-1015">Disulfide bond</keyword>
<evidence type="ECO:0000256" key="3">
    <source>
        <dbReference type="ARBA" id="ARBA00023002"/>
    </source>
</evidence>
<dbReference type="AlphaFoldDB" id="A0A662DF45"/>
<evidence type="ECO:0000256" key="1">
    <source>
        <dbReference type="ARBA" id="ARBA00022630"/>
    </source>
</evidence>
<evidence type="ECO:0000259" key="8">
    <source>
        <dbReference type="Pfam" id="PF07992"/>
    </source>
</evidence>
<protein>
    <recommendedName>
        <fullName evidence="6">Thioredoxin reductase</fullName>
        <ecNumber evidence="6">1.8.1.9</ecNumber>
    </recommendedName>
</protein>
<dbReference type="SUPFAM" id="SSF51905">
    <property type="entry name" value="FAD/NAD(P)-binding domain"/>
    <property type="match status" value="1"/>
</dbReference>
<dbReference type="EMBL" id="QMQA01000140">
    <property type="protein sequence ID" value="RLE12772.1"/>
    <property type="molecule type" value="Genomic_DNA"/>
</dbReference>
<dbReference type="InterPro" id="IPR023753">
    <property type="entry name" value="FAD/NAD-binding_dom"/>
</dbReference>
<dbReference type="EC" id="1.8.1.9" evidence="6"/>
<dbReference type="Gene3D" id="3.50.50.60">
    <property type="entry name" value="FAD/NAD(P)-binding domain"/>
    <property type="match status" value="2"/>
</dbReference>